<dbReference type="Gene3D" id="2.40.30.10">
    <property type="entry name" value="Translation factors"/>
    <property type="match status" value="2"/>
</dbReference>
<dbReference type="Pfam" id="PF00009">
    <property type="entry name" value="GTP_EFTU"/>
    <property type="match status" value="1"/>
</dbReference>
<comment type="caution">
    <text evidence="8">The sequence shown here is derived from an EMBL/GenBank/DDBJ whole genome shotgun (WGS) entry which is preliminary data.</text>
</comment>
<accession>A0A2A6FUA2</accession>
<name>A0A2A6FUA2_9MICO</name>
<dbReference type="InterPro" id="IPR009001">
    <property type="entry name" value="Transl_elong_EF1A/Init_IF2_C"/>
</dbReference>
<reference evidence="9" key="1">
    <citation type="submission" date="2017-03" db="EMBL/GenBank/DDBJ databases">
        <authorList>
            <person name="Lund M.B."/>
        </authorList>
    </citation>
    <scope>NUCLEOTIDE SEQUENCE [LARGE SCALE GENOMIC DNA]</scope>
</reference>
<dbReference type="InterPro" id="IPR027417">
    <property type="entry name" value="P-loop_NTPase"/>
</dbReference>
<dbReference type="SUPFAM" id="SSF52540">
    <property type="entry name" value="P-loop containing nucleoside triphosphate hydrolases"/>
    <property type="match status" value="1"/>
</dbReference>
<evidence type="ECO:0000256" key="2">
    <source>
        <dbReference type="ARBA" id="ARBA00022679"/>
    </source>
</evidence>
<keyword evidence="5" id="KW-0067">ATP-binding</keyword>
<dbReference type="FunFam" id="3.40.50.300:FF:000119">
    <property type="entry name" value="Sulfate adenylyltransferase subunit 1"/>
    <property type="match status" value="1"/>
</dbReference>
<dbReference type="InterPro" id="IPR050100">
    <property type="entry name" value="TRAFAC_GTPase_members"/>
</dbReference>
<dbReference type="InterPro" id="IPR000795">
    <property type="entry name" value="T_Tr_GTP-bd_dom"/>
</dbReference>
<evidence type="ECO:0000313" key="8">
    <source>
        <dbReference type="EMBL" id="PDQ36299.1"/>
    </source>
</evidence>
<protein>
    <recommendedName>
        <fullName evidence="1">sulfate adenylyltransferase</fullName>
        <ecNumber evidence="1">2.7.7.4</ecNumber>
    </recommendedName>
</protein>
<evidence type="ECO:0000256" key="1">
    <source>
        <dbReference type="ARBA" id="ARBA00012391"/>
    </source>
</evidence>
<dbReference type="GO" id="GO:0006790">
    <property type="term" value="P:sulfur compound metabolic process"/>
    <property type="evidence" value="ECO:0007669"/>
    <property type="project" value="InterPro"/>
</dbReference>
<dbReference type="PROSITE" id="PS51722">
    <property type="entry name" value="G_TR_2"/>
    <property type="match status" value="1"/>
</dbReference>
<evidence type="ECO:0000256" key="3">
    <source>
        <dbReference type="ARBA" id="ARBA00022695"/>
    </source>
</evidence>
<organism evidence="8 9">
    <name type="scientific">Candidatus Lumbricidiphila eiseniae</name>
    <dbReference type="NCBI Taxonomy" id="1969409"/>
    <lineage>
        <taxon>Bacteria</taxon>
        <taxon>Bacillati</taxon>
        <taxon>Actinomycetota</taxon>
        <taxon>Actinomycetes</taxon>
        <taxon>Micrococcales</taxon>
        <taxon>Microbacteriaceae</taxon>
        <taxon>Candidatus Lumbricidiphila</taxon>
    </lineage>
</organism>
<dbReference type="EC" id="2.7.7.4" evidence="1"/>
<dbReference type="CDD" id="cd04095">
    <property type="entry name" value="CysN_NoDQ_III"/>
    <property type="match status" value="1"/>
</dbReference>
<evidence type="ECO:0000256" key="5">
    <source>
        <dbReference type="ARBA" id="ARBA00022840"/>
    </source>
</evidence>
<keyword evidence="4" id="KW-0547">Nucleotide-binding</keyword>
<evidence type="ECO:0000256" key="6">
    <source>
        <dbReference type="ARBA" id="ARBA00023134"/>
    </source>
</evidence>
<keyword evidence="2 8" id="KW-0808">Transferase</keyword>
<evidence type="ECO:0000256" key="4">
    <source>
        <dbReference type="ARBA" id="ARBA00022741"/>
    </source>
</evidence>
<dbReference type="PANTHER" id="PTHR23115">
    <property type="entry name" value="TRANSLATION FACTOR"/>
    <property type="match status" value="1"/>
</dbReference>
<dbReference type="PRINTS" id="PR00315">
    <property type="entry name" value="ELONGATNFCT"/>
</dbReference>
<dbReference type="GO" id="GO:0003924">
    <property type="term" value="F:GTPase activity"/>
    <property type="evidence" value="ECO:0007669"/>
    <property type="project" value="InterPro"/>
</dbReference>
<dbReference type="NCBIfam" id="TIGR02034">
    <property type="entry name" value="CysN"/>
    <property type="match status" value="1"/>
</dbReference>
<feature type="domain" description="Tr-type G" evidence="7">
    <location>
        <begin position="3"/>
        <end position="219"/>
    </location>
</feature>
<dbReference type="SUPFAM" id="SSF50465">
    <property type="entry name" value="EF-Tu/eEF-1alpha/eIF2-gamma C-terminal domain"/>
    <property type="match status" value="1"/>
</dbReference>
<evidence type="ECO:0000259" key="7">
    <source>
        <dbReference type="PROSITE" id="PS51722"/>
    </source>
</evidence>
<dbReference type="GO" id="GO:0004781">
    <property type="term" value="F:sulfate adenylyltransferase (ATP) activity"/>
    <property type="evidence" value="ECO:0007669"/>
    <property type="project" value="UniProtKB-EC"/>
</dbReference>
<proteinExistence type="predicted"/>
<dbReference type="Proteomes" id="UP000219994">
    <property type="component" value="Unassembled WGS sequence"/>
</dbReference>
<gene>
    <name evidence="8" type="ORF">B5766_01705</name>
</gene>
<dbReference type="Pfam" id="PF22594">
    <property type="entry name" value="GTP-eEF1A_C"/>
    <property type="match status" value="1"/>
</dbReference>
<dbReference type="PROSITE" id="PS00301">
    <property type="entry name" value="G_TR_1"/>
    <property type="match status" value="1"/>
</dbReference>
<dbReference type="InterPro" id="IPR031157">
    <property type="entry name" value="G_TR_CS"/>
</dbReference>
<dbReference type="InterPro" id="IPR041757">
    <property type="entry name" value="CysN_GTP-bd"/>
</dbReference>
<keyword evidence="6" id="KW-0342">GTP-binding</keyword>
<dbReference type="AlphaFoldDB" id="A0A2A6FUA2"/>
<evidence type="ECO:0000313" key="9">
    <source>
        <dbReference type="Proteomes" id="UP000219994"/>
    </source>
</evidence>
<dbReference type="GO" id="GO:0005524">
    <property type="term" value="F:ATP binding"/>
    <property type="evidence" value="ECO:0007669"/>
    <property type="project" value="UniProtKB-KW"/>
</dbReference>
<dbReference type="InterPro" id="IPR009000">
    <property type="entry name" value="Transl_B-barrel_sf"/>
</dbReference>
<dbReference type="Gene3D" id="3.40.50.300">
    <property type="entry name" value="P-loop containing nucleotide triphosphate hydrolases"/>
    <property type="match status" value="1"/>
</dbReference>
<dbReference type="SUPFAM" id="SSF50447">
    <property type="entry name" value="Translation proteins"/>
    <property type="match status" value="1"/>
</dbReference>
<dbReference type="InterPro" id="IPR044139">
    <property type="entry name" value="CysN_NoDQ_III"/>
</dbReference>
<dbReference type="InterPro" id="IPR011779">
    <property type="entry name" value="SO4_adenylTrfase_lsu"/>
</dbReference>
<dbReference type="InterPro" id="IPR054696">
    <property type="entry name" value="GTP-eEF1A_C"/>
</dbReference>
<dbReference type="GO" id="GO:0005525">
    <property type="term" value="F:GTP binding"/>
    <property type="evidence" value="ECO:0007669"/>
    <property type="project" value="UniProtKB-KW"/>
</dbReference>
<keyword evidence="3 8" id="KW-0548">Nucleotidyltransferase</keyword>
<dbReference type="CDD" id="cd04166">
    <property type="entry name" value="CysN_ATPS"/>
    <property type="match status" value="1"/>
</dbReference>
<dbReference type="EMBL" id="NAEP01000018">
    <property type="protein sequence ID" value="PDQ36299.1"/>
    <property type="molecule type" value="Genomic_DNA"/>
</dbReference>
<sequence>MADTLFRFATAGSVDDGKSTLVGRLLHDSKSILADQLEQVTRTSAERGFGNDPGAIDFALLTDGLRAEREQGITIDVAYRYFSTGRRSFILADCPGHVQYTRNMVTGATTADAVVVLIDARKGVLEQTRRHLAVVQLLRVSHVILAVNKIDLVDYSEARFVEITAEIDALVEESGLPDAHVIPVSALAGDNVVERSRNTPWYTGPSLLELLETLPSTDELDTDAKPLRLPIQLVIRPQGALADTVTEAEAEAFRDYRAVAGRISSGTIRIGDRVQVFPGGATTTVVGIDQGATALTEASAPRSVAVQLADELDAARGTLLVSAGTLPTPRRELDAALFWFDSEPLRPGARVLVKSGTSTVKGIVTLIHGRRNLTSLQLEDAETLHVNDIGQTTIHLATELAVEEYSANRGRGAFLVIDAQSGATLAAGIVTKPRHLEGESNPATTFTI</sequence>